<evidence type="ECO:0000256" key="4">
    <source>
        <dbReference type="ARBA" id="ARBA00022475"/>
    </source>
</evidence>
<dbReference type="GO" id="GO:0005524">
    <property type="term" value="F:ATP binding"/>
    <property type="evidence" value="ECO:0007669"/>
    <property type="project" value="UniProtKB-KW"/>
</dbReference>
<evidence type="ECO:0000313" key="17">
    <source>
        <dbReference type="Proteomes" id="UP000010847"/>
    </source>
</evidence>
<dbReference type="InterPro" id="IPR004358">
    <property type="entry name" value="Sig_transdc_His_kin-like_C"/>
</dbReference>
<dbReference type="SUPFAM" id="SSF55874">
    <property type="entry name" value="ATPase domain of HSP90 chaperone/DNA topoisomerase II/histidine kinase"/>
    <property type="match status" value="1"/>
</dbReference>
<keyword evidence="9 16" id="KW-0418">Kinase</keyword>
<keyword evidence="6" id="KW-0808">Transferase</keyword>
<dbReference type="GO" id="GO:0005886">
    <property type="term" value="C:plasma membrane"/>
    <property type="evidence" value="ECO:0007669"/>
    <property type="project" value="UniProtKB-SubCell"/>
</dbReference>
<evidence type="ECO:0000256" key="2">
    <source>
        <dbReference type="ARBA" id="ARBA00004651"/>
    </source>
</evidence>
<evidence type="ECO:0000256" key="12">
    <source>
        <dbReference type="ARBA" id="ARBA00023012"/>
    </source>
</evidence>
<dbReference type="SMART" id="SM00388">
    <property type="entry name" value="HisKA"/>
    <property type="match status" value="1"/>
</dbReference>
<evidence type="ECO:0000259" key="15">
    <source>
        <dbReference type="PROSITE" id="PS50109"/>
    </source>
</evidence>
<evidence type="ECO:0000313" key="16">
    <source>
        <dbReference type="EMBL" id="AHF08139.1"/>
    </source>
</evidence>
<dbReference type="CDD" id="cd18774">
    <property type="entry name" value="PDC2_HK_sensor"/>
    <property type="match status" value="1"/>
</dbReference>
<gene>
    <name evidence="16" type="ORF">DESME_14720</name>
</gene>
<reference evidence="16 17" key="1">
    <citation type="submission" date="2013-12" db="EMBL/GenBank/DDBJ databases">
        <authorList>
            <consortium name="DOE Joint Genome Institute"/>
            <person name="Smidt H."/>
            <person name="Huntemann M."/>
            <person name="Han J."/>
            <person name="Chen A."/>
            <person name="Kyrpides N."/>
            <person name="Mavromatis K."/>
            <person name="Markowitz V."/>
            <person name="Palaniappan K."/>
            <person name="Ivanova N."/>
            <person name="Schaumberg A."/>
            <person name="Pati A."/>
            <person name="Liolios K."/>
            <person name="Nordberg H.P."/>
            <person name="Cantor M.N."/>
            <person name="Hua S.X."/>
            <person name="Woyke T."/>
        </authorList>
    </citation>
    <scope>NUCLEOTIDE SEQUENCE [LARGE SCALE GENOMIC DNA]</scope>
    <source>
        <strain evidence="17">DSM 15288</strain>
    </source>
</reference>
<dbReference type="CDD" id="cd12914">
    <property type="entry name" value="PDC1_DGC_like"/>
    <property type="match status" value="1"/>
</dbReference>
<dbReference type="Pfam" id="PF00512">
    <property type="entry name" value="HisKA"/>
    <property type="match status" value="1"/>
</dbReference>
<evidence type="ECO:0000256" key="10">
    <source>
        <dbReference type="ARBA" id="ARBA00022840"/>
    </source>
</evidence>
<dbReference type="SUPFAM" id="SSF47384">
    <property type="entry name" value="Homodimeric domain of signal transducing histidine kinase"/>
    <property type="match status" value="1"/>
</dbReference>
<dbReference type="AlphaFoldDB" id="W0EG05"/>
<keyword evidence="5" id="KW-0597">Phosphoprotein</keyword>
<dbReference type="Gene3D" id="3.30.565.10">
    <property type="entry name" value="Histidine kinase-like ATPase, C-terminal domain"/>
    <property type="match status" value="1"/>
</dbReference>
<dbReference type="InterPro" id="IPR036097">
    <property type="entry name" value="HisK_dim/P_sf"/>
</dbReference>
<dbReference type="PANTHER" id="PTHR43065">
    <property type="entry name" value="SENSOR HISTIDINE KINASE"/>
    <property type="match status" value="1"/>
</dbReference>
<dbReference type="InterPro" id="IPR003661">
    <property type="entry name" value="HisK_dim/P_dom"/>
</dbReference>
<evidence type="ECO:0000256" key="3">
    <source>
        <dbReference type="ARBA" id="ARBA00012438"/>
    </source>
</evidence>
<dbReference type="EMBL" id="CP007032">
    <property type="protein sequence ID" value="AHF08139.1"/>
    <property type="molecule type" value="Genomic_DNA"/>
</dbReference>
<dbReference type="OrthoDB" id="9784397at2"/>
<dbReference type="STRING" id="871968.DESME_14720"/>
<dbReference type="PROSITE" id="PS50109">
    <property type="entry name" value="HIS_KIN"/>
    <property type="match status" value="1"/>
</dbReference>
<dbReference type="InterPro" id="IPR036890">
    <property type="entry name" value="HATPase_C_sf"/>
</dbReference>
<keyword evidence="4" id="KW-1003">Cell membrane</keyword>
<dbReference type="InterPro" id="IPR003594">
    <property type="entry name" value="HATPase_dom"/>
</dbReference>
<feature type="transmembrane region" description="Helical" evidence="14">
    <location>
        <begin position="12"/>
        <end position="33"/>
    </location>
</feature>
<evidence type="ECO:0000256" key="14">
    <source>
        <dbReference type="SAM" id="Phobius"/>
    </source>
</evidence>
<dbReference type="InterPro" id="IPR033479">
    <property type="entry name" value="dCache_1"/>
</dbReference>
<name>W0EG05_9FIRM</name>
<dbReference type="InterPro" id="IPR005467">
    <property type="entry name" value="His_kinase_dom"/>
</dbReference>
<comment type="catalytic activity">
    <reaction evidence="1">
        <text>ATP + protein L-histidine = ADP + protein N-phospho-L-histidine.</text>
        <dbReference type="EC" id="2.7.13.3"/>
    </reaction>
</comment>
<feature type="transmembrane region" description="Helical" evidence="14">
    <location>
        <begin position="282"/>
        <end position="302"/>
    </location>
</feature>
<dbReference type="PRINTS" id="PR00344">
    <property type="entry name" value="BCTRLSENSOR"/>
</dbReference>
<dbReference type="SMART" id="SM00387">
    <property type="entry name" value="HATPase_c"/>
    <property type="match status" value="1"/>
</dbReference>
<dbReference type="Proteomes" id="UP000010847">
    <property type="component" value="Chromosome"/>
</dbReference>
<evidence type="ECO:0000256" key="6">
    <source>
        <dbReference type="ARBA" id="ARBA00022679"/>
    </source>
</evidence>
<keyword evidence="13 14" id="KW-0472">Membrane</keyword>
<evidence type="ECO:0000256" key="7">
    <source>
        <dbReference type="ARBA" id="ARBA00022692"/>
    </source>
</evidence>
<keyword evidence="11 14" id="KW-1133">Transmembrane helix</keyword>
<dbReference type="HOGENOM" id="CLU_000445_114_39_9"/>
<dbReference type="SUPFAM" id="SSF103190">
    <property type="entry name" value="Sensory domain-like"/>
    <property type="match status" value="1"/>
</dbReference>
<feature type="domain" description="Histidine kinase" evidence="15">
    <location>
        <begin position="326"/>
        <end position="532"/>
    </location>
</feature>
<evidence type="ECO:0000256" key="1">
    <source>
        <dbReference type="ARBA" id="ARBA00000085"/>
    </source>
</evidence>
<protein>
    <recommendedName>
        <fullName evidence="3">histidine kinase</fullName>
        <ecNumber evidence="3">2.7.13.3</ecNumber>
    </recommendedName>
</protein>
<dbReference type="GO" id="GO:0000155">
    <property type="term" value="F:phosphorelay sensor kinase activity"/>
    <property type="evidence" value="ECO:0007669"/>
    <property type="project" value="InterPro"/>
</dbReference>
<dbReference type="Gene3D" id="1.10.287.130">
    <property type="match status" value="1"/>
</dbReference>
<keyword evidence="12" id="KW-0902">Two-component regulatory system</keyword>
<evidence type="ECO:0000256" key="11">
    <source>
        <dbReference type="ARBA" id="ARBA00022989"/>
    </source>
</evidence>
<accession>W0EG05</accession>
<sequence length="533" mass="60613">MKAHLFVNHHIRVRVISILLIISFVFIMSYILLFQQLKQEHQAEIDKKEHFTDMAATSVDDFLISHKVVLQRLASLDSVKQERRTEITQTLQDIALAQSKATLFWVANEKGTVVGKYPDTKADQNILDRDYFKEAMKGKTTVSGPYKGRITGKEVIIITVPYYRDNKVVGLVGMSVPLSELQNILDNVMEDQPGYAALVNYEDGQVLSHPELEQYRKTYSFEDSPLYQEIRVKKLTNGYFENDQEQNVHSFITLKEAPWVVILVQPLEEFNFAINQQRERNFTILILLILFLVIITHYLLILRDMENAEKNKQTEKLALVGELAAGIAHEIRNPLTSIKGFAQLIYEKRGQDLPPFYYETILEELDRIDLIVGEMVVLAKPAPETKRKVDLDKVLQDSVNLMSYQANLKEVQLVLNVEPGTLYIEGVVGQLKQVFINLIKNAIEAIENKGTVTIQARRQGEEVIITVEDTGPGMDKDVIKKLGTPFFSTKEKGTGLGLTITYRIIQNHKGKISVQSKKGVGTKFTISWSVSRS</sequence>
<keyword evidence="8" id="KW-0547">Nucleotide-binding</keyword>
<dbReference type="Pfam" id="PF02518">
    <property type="entry name" value="HATPase_c"/>
    <property type="match status" value="1"/>
</dbReference>
<keyword evidence="17" id="KW-1185">Reference proteome</keyword>
<keyword evidence="7 14" id="KW-0812">Transmembrane</keyword>
<evidence type="ECO:0000256" key="9">
    <source>
        <dbReference type="ARBA" id="ARBA00022777"/>
    </source>
</evidence>
<dbReference type="Pfam" id="PF02743">
    <property type="entry name" value="dCache_1"/>
    <property type="match status" value="1"/>
</dbReference>
<dbReference type="KEGG" id="dmt:DESME_14720"/>
<evidence type="ECO:0000256" key="13">
    <source>
        <dbReference type="ARBA" id="ARBA00023136"/>
    </source>
</evidence>
<evidence type="ECO:0000256" key="8">
    <source>
        <dbReference type="ARBA" id="ARBA00022741"/>
    </source>
</evidence>
<organism evidence="16 17">
    <name type="scientific">Desulfitobacterium metallireducens DSM 15288</name>
    <dbReference type="NCBI Taxonomy" id="871968"/>
    <lineage>
        <taxon>Bacteria</taxon>
        <taxon>Bacillati</taxon>
        <taxon>Bacillota</taxon>
        <taxon>Clostridia</taxon>
        <taxon>Eubacteriales</taxon>
        <taxon>Desulfitobacteriaceae</taxon>
        <taxon>Desulfitobacterium</taxon>
    </lineage>
</organism>
<dbReference type="InterPro" id="IPR029151">
    <property type="entry name" value="Sensor-like_sf"/>
</dbReference>
<dbReference type="EC" id="2.7.13.3" evidence="3"/>
<dbReference type="PANTHER" id="PTHR43065:SF46">
    <property type="entry name" value="C4-DICARBOXYLATE TRANSPORT SENSOR PROTEIN DCTB"/>
    <property type="match status" value="1"/>
</dbReference>
<comment type="subcellular location">
    <subcellularLocation>
        <location evidence="2">Cell membrane</location>
        <topology evidence="2">Multi-pass membrane protein</topology>
    </subcellularLocation>
</comment>
<proteinExistence type="predicted"/>
<dbReference type="RefSeq" id="WP_006718510.1">
    <property type="nucleotide sequence ID" value="NZ_CP007032.1"/>
</dbReference>
<dbReference type="eggNOG" id="COG3852">
    <property type="taxonomic scope" value="Bacteria"/>
</dbReference>
<dbReference type="Gene3D" id="3.30.450.20">
    <property type="entry name" value="PAS domain"/>
    <property type="match status" value="2"/>
</dbReference>
<keyword evidence="10" id="KW-0067">ATP-binding</keyword>
<dbReference type="CDD" id="cd00082">
    <property type="entry name" value="HisKA"/>
    <property type="match status" value="1"/>
</dbReference>
<evidence type="ECO:0000256" key="5">
    <source>
        <dbReference type="ARBA" id="ARBA00022553"/>
    </source>
</evidence>